<keyword evidence="2 4" id="KW-0238">DNA-binding</keyword>
<feature type="domain" description="HTH tetR-type" evidence="5">
    <location>
        <begin position="15"/>
        <end position="75"/>
    </location>
</feature>
<keyword evidence="7" id="KW-1185">Reference proteome</keyword>
<keyword evidence="3" id="KW-0804">Transcription</keyword>
<dbReference type="EMBL" id="WKJM01000062">
    <property type="protein sequence ID" value="MRX11921.1"/>
    <property type="molecule type" value="Genomic_DNA"/>
</dbReference>
<name>A0A6L5QSW1_9BURK</name>
<dbReference type="AlphaFoldDB" id="A0A6L5QSW1"/>
<dbReference type="Pfam" id="PF00440">
    <property type="entry name" value="TetR_N"/>
    <property type="match status" value="1"/>
</dbReference>
<dbReference type="PANTHER" id="PTHR47506">
    <property type="entry name" value="TRANSCRIPTIONAL REGULATORY PROTEIN"/>
    <property type="match status" value="1"/>
</dbReference>
<dbReference type="InterPro" id="IPR009057">
    <property type="entry name" value="Homeodomain-like_sf"/>
</dbReference>
<dbReference type="PROSITE" id="PS50977">
    <property type="entry name" value="HTH_TETR_2"/>
    <property type="match status" value="1"/>
</dbReference>
<dbReference type="GO" id="GO:0003677">
    <property type="term" value="F:DNA binding"/>
    <property type="evidence" value="ECO:0007669"/>
    <property type="project" value="UniProtKB-UniRule"/>
</dbReference>
<feature type="DNA-binding region" description="H-T-H motif" evidence="4">
    <location>
        <begin position="38"/>
        <end position="57"/>
    </location>
</feature>
<dbReference type="Gene3D" id="1.10.357.10">
    <property type="entry name" value="Tetracycline Repressor, domain 2"/>
    <property type="match status" value="1"/>
</dbReference>
<dbReference type="SUPFAM" id="SSF46689">
    <property type="entry name" value="Homeodomain-like"/>
    <property type="match status" value="1"/>
</dbReference>
<keyword evidence="1" id="KW-0805">Transcription regulation</keyword>
<dbReference type="InterPro" id="IPR036271">
    <property type="entry name" value="Tet_transcr_reg_TetR-rel_C_sf"/>
</dbReference>
<evidence type="ECO:0000313" key="6">
    <source>
        <dbReference type="EMBL" id="MRX11921.1"/>
    </source>
</evidence>
<accession>A0A6L5QSW1</accession>
<dbReference type="InterPro" id="IPR001647">
    <property type="entry name" value="HTH_TetR"/>
</dbReference>
<gene>
    <name evidence="6" type="ORF">GJ697_29240</name>
</gene>
<evidence type="ECO:0000313" key="7">
    <source>
        <dbReference type="Proteomes" id="UP000481037"/>
    </source>
</evidence>
<protein>
    <submittedName>
        <fullName evidence="6">TetR family transcriptional regulator</fullName>
    </submittedName>
</protein>
<reference evidence="6 7" key="1">
    <citation type="submission" date="2019-11" db="EMBL/GenBank/DDBJ databases">
        <title>Novel species isolated from a subtropical stream in China.</title>
        <authorList>
            <person name="Lu H."/>
        </authorList>
    </citation>
    <scope>NUCLEOTIDE SEQUENCE [LARGE SCALE GENOMIC DNA]</scope>
    <source>
        <strain evidence="6 7">FT25W</strain>
    </source>
</reference>
<dbReference type="Proteomes" id="UP000481037">
    <property type="component" value="Unassembled WGS sequence"/>
</dbReference>
<evidence type="ECO:0000256" key="1">
    <source>
        <dbReference type="ARBA" id="ARBA00023015"/>
    </source>
</evidence>
<organism evidence="6 7">
    <name type="scientific">Duganella alba</name>
    <dbReference type="NCBI Taxonomy" id="2666081"/>
    <lineage>
        <taxon>Bacteria</taxon>
        <taxon>Pseudomonadati</taxon>
        <taxon>Pseudomonadota</taxon>
        <taxon>Betaproteobacteria</taxon>
        <taxon>Burkholderiales</taxon>
        <taxon>Oxalobacteraceae</taxon>
        <taxon>Telluria group</taxon>
        <taxon>Duganella</taxon>
    </lineage>
</organism>
<dbReference type="PRINTS" id="PR00455">
    <property type="entry name" value="HTHTETR"/>
</dbReference>
<dbReference type="Gene3D" id="1.10.10.60">
    <property type="entry name" value="Homeodomain-like"/>
    <property type="match status" value="1"/>
</dbReference>
<proteinExistence type="predicted"/>
<dbReference type="PANTHER" id="PTHR47506:SF1">
    <property type="entry name" value="HTH-TYPE TRANSCRIPTIONAL REGULATOR YJDC"/>
    <property type="match status" value="1"/>
</dbReference>
<sequence length="211" mass="23859">MSNILIIRFMAGIKQFNENEALERAMHVFWRQGYGATSMQQLAQATGVLRGSLYHAYGDKQAIFLLAFARYREHYLGMVRQHMQLDDPVAALRAYFAYVISSMSEPVPPLDDTPSSRTRGCLTTKIATDETAMDEPVRNALRDMLEGLADVLEQRLSQPDAKARLTLAPKDAARLLVTFTRGNVVMERIYHGQEELQATAESMIQVLFKRC</sequence>
<evidence type="ECO:0000256" key="2">
    <source>
        <dbReference type="ARBA" id="ARBA00023125"/>
    </source>
</evidence>
<evidence type="ECO:0000256" key="4">
    <source>
        <dbReference type="PROSITE-ProRule" id="PRU00335"/>
    </source>
</evidence>
<dbReference type="SUPFAM" id="SSF48498">
    <property type="entry name" value="Tetracyclin repressor-like, C-terminal domain"/>
    <property type="match status" value="1"/>
</dbReference>
<evidence type="ECO:0000259" key="5">
    <source>
        <dbReference type="PROSITE" id="PS50977"/>
    </source>
</evidence>
<evidence type="ECO:0000256" key="3">
    <source>
        <dbReference type="ARBA" id="ARBA00023163"/>
    </source>
</evidence>
<comment type="caution">
    <text evidence="6">The sequence shown here is derived from an EMBL/GenBank/DDBJ whole genome shotgun (WGS) entry which is preliminary data.</text>
</comment>